<evidence type="ECO:0000313" key="14">
    <source>
        <dbReference type="EMBL" id="TLD68597.1"/>
    </source>
</evidence>
<evidence type="ECO:0000256" key="8">
    <source>
        <dbReference type="ARBA" id="ARBA00032824"/>
    </source>
</evidence>
<dbReference type="SUPFAM" id="SSF52833">
    <property type="entry name" value="Thioredoxin-like"/>
    <property type="match status" value="1"/>
</dbReference>
<dbReference type="GO" id="GO:0005737">
    <property type="term" value="C:cytoplasm"/>
    <property type="evidence" value="ECO:0007669"/>
    <property type="project" value="TreeGrafter"/>
</dbReference>
<dbReference type="Gene3D" id="3.40.30.10">
    <property type="entry name" value="Glutaredoxin"/>
    <property type="match status" value="1"/>
</dbReference>
<dbReference type="OrthoDB" id="9812811at2"/>
<dbReference type="Proteomes" id="UP000306196">
    <property type="component" value="Unassembled WGS sequence"/>
</dbReference>
<proteinExistence type="inferred from homology"/>
<protein>
    <recommendedName>
        <fullName evidence="2">thioredoxin-dependent peroxiredoxin</fullName>
        <ecNumber evidence="2">1.11.1.24</ecNumber>
    </recommendedName>
    <alternativeName>
        <fullName evidence="8">Thioredoxin peroxidase</fullName>
    </alternativeName>
    <alternativeName>
        <fullName evidence="10">Thioredoxin-dependent peroxiredoxin Bcp</fullName>
    </alternativeName>
</protein>
<keyword evidence="15" id="KW-1185">Reference proteome</keyword>
<comment type="catalytic activity">
    <reaction evidence="11">
        <text>a hydroperoxide + [thioredoxin]-dithiol = an alcohol + [thioredoxin]-disulfide + H2O</text>
        <dbReference type="Rhea" id="RHEA:62620"/>
        <dbReference type="Rhea" id="RHEA-COMP:10698"/>
        <dbReference type="Rhea" id="RHEA-COMP:10700"/>
        <dbReference type="ChEBI" id="CHEBI:15377"/>
        <dbReference type="ChEBI" id="CHEBI:29950"/>
        <dbReference type="ChEBI" id="CHEBI:30879"/>
        <dbReference type="ChEBI" id="CHEBI:35924"/>
        <dbReference type="ChEBI" id="CHEBI:50058"/>
        <dbReference type="EC" id="1.11.1.24"/>
    </reaction>
</comment>
<comment type="similarity">
    <text evidence="9">Belongs to the peroxiredoxin family. BCP/PrxQ subfamily.</text>
</comment>
<feature type="chain" id="PRO_5024466219" description="thioredoxin-dependent peroxiredoxin" evidence="12">
    <location>
        <begin position="22"/>
        <end position="174"/>
    </location>
</feature>
<dbReference type="InterPro" id="IPR050924">
    <property type="entry name" value="Peroxiredoxin_BCP/PrxQ"/>
</dbReference>
<evidence type="ECO:0000256" key="1">
    <source>
        <dbReference type="ARBA" id="ARBA00003330"/>
    </source>
</evidence>
<name>A0A5R8K8C6_9BACT</name>
<keyword evidence="4" id="KW-0049">Antioxidant</keyword>
<gene>
    <name evidence="14" type="ORF">FEM03_22010</name>
</gene>
<dbReference type="GO" id="GO:0008379">
    <property type="term" value="F:thioredoxin peroxidase activity"/>
    <property type="evidence" value="ECO:0007669"/>
    <property type="project" value="TreeGrafter"/>
</dbReference>
<evidence type="ECO:0000256" key="5">
    <source>
        <dbReference type="ARBA" id="ARBA00023002"/>
    </source>
</evidence>
<comment type="function">
    <text evidence="1">Thiol-specific peroxidase that catalyzes the reduction of hydrogen peroxide and organic hydroperoxides to water and alcohols, respectively. Plays a role in cell protection against oxidative stress by detoxifying peroxides and as sensor of hydrogen peroxide-mediated signaling events.</text>
</comment>
<reference evidence="14 15" key="1">
    <citation type="submission" date="2019-05" db="EMBL/GenBank/DDBJ databases">
        <title>Verrucobacter flavum gen. nov., sp. nov. a new member of the family Verrucomicrobiaceae.</title>
        <authorList>
            <person name="Szuroczki S."/>
            <person name="Abbaszade G."/>
            <person name="Szabo A."/>
            <person name="Felfoldi T."/>
            <person name="Schumann P."/>
            <person name="Boka K."/>
            <person name="Keki Z."/>
            <person name="Toumi M."/>
            <person name="Toth E."/>
        </authorList>
    </citation>
    <scope>NUCLEOTIDE SEQUENCE [LARGE SCALE GENOMIC DNA]</scope>
    <source>
        <strain evidence="14 15">MG-N-17</strain>
    </source>
</reference>
<dbReference type="CDD" id="cd03017">
    <property type="entry name" value="PRX_BCP"/>
    <property type="match status" value="1"/>
</dbReference>
<evidence type="ECO:0000256" key="4">
    <source>
        <dbReference type="ARBA" id="ARBA00022862"/>
    </source>
</evidence>
<accession>A0A5R8K8C6</accession>
<keyword evidence="3" id="KW-0575">Peroxidase</keyword>
<feature type="domain" description="Thioredoxin" evidence="13">
    <location>
        <begin position="27"/>
        <end position="172"/>
    </location>
</feature>
<keyword evidence="12" id="KW-0732">Signal</keyword>
<dbReference type="InterPro" id="IPR000866">
    <property type="entry name" value="AhpC/TSA"/>
</dbReference>
<dbReference type="RefSeq" id="WP_138088474.1">
    <property type="nucleotide sequence ID" value="NZ_VAUV01000022.1"/>
</dbReference>
<keyword evidence="6" id="KW-1015">Disulfide bond</keyword>
<evidence type="ECO:0000256" key="6">
    <source>
        <dbReference type="ARBA" id="ARBA00023157"/>
    </source>
</evidence>
<keyword evidence="5" id="KW-0560">Oxidoreductase</keyword>
<evidence type="ECO:0000259" key="13">
    <source>
        <dbReference type="PROSITE" id="PS51352"/>
    </source>
</evidence>
<evidence type="ECO:0000256" key="2">
    <source>
        <dbReference type="ARBA" id="ARBA00013017"/>
    </source>
</evidence>
<dbReference type="EC" id="1.11.1.24" evidence="2"/>
<dbReference type="InterPro" id="IPR013766">
    <property type="entry name" value="Thioredoxin_domain"/>
</dbReference>
<dbReference type="PANTHER" id="PTHR42801:SF4">
    <property type="entry name" value="AHPC_TSA FAMILY PROTEIN"/>
    <property type="match status" value="1"/>
</dbReference>
<evidence type="ECO:0000256" key="3">
    <source>
        <dbReference type="ARBA" id="ARBA00022559"/>
    </source>
</evidence>
<keyword evidence="7" id="KW-0676">Redox-active center</keyword>
<evidence type="ECO:0000256" key="10">
    <source>
        <dbReference type="ARBA" id="ARBA00042639"/>
    </source>
</evidence>
<dbReference type="GO" id="GO:0045454">
    <property type="term" value="P:cell redox homeostasis"/>
    <property type="evidence" value="ECO:0007669"/>
    <property type="project" value="TreeGrafter"/>
</dbReference>
<evidence type="ECO:0000256" key="12">
    <source>
        <dbReference type="SAM" id="SignalP"/>
    </source>
</evidence>
<evidence type="ECO:0000256" key="11">
    <source>
        <dbReference type="ARBA" id="ARBA00049091"/>
    </source>
</evidence>
<evidence type="ECO:0000256" key="9">
    <source>
        <dbReference type="ARBA" id="ARBA00038489"/>
    </source>
</evidence>
<dbReference type="PANTHER" id="PTHR42801">
    <property type="entry name" value="THIOREDOXIN-DEPENDENT PEROXIDE REDUCTASE"/>
    <property type="match status" value="1"/>
</dbReference>
<dbReference type="AlphaFoldDB" id="A0A5R8K8C6"/>
<comment type="caution">
    <text evidence="14">The sequence shown here is derived from an EMBL/GenBank/DDBJ whole genome shotgun (WGS) entry which is preliminary data.</text>
</comment>
<dbReference type="GO" id="GO:0034599">
    <property type="term" value="P:cellular response to oxidative stress"/>
    <property type="evidence" value="ECO:0007669"/>
    <property type="project" value="TreeGrafter"/>
</dbReference>
<organism evidence="14 15">
    <name type="scientific">Phragmitibacter flavus</name>
    <dbReference type="NCBI Taxonomy" id="2576071"/>
    <lineage>
        <taxon>Bacteria</taxon>
        <taxon>Pseudomonadati</taxon>
        <taxon>Verrucomicrobiota</taxon>
        <taxon>Verrucomicrobiia</taxon>
        <taxon>Verrucomicrobiales</taxon>
        <taxon>Verrucomicrobiaceae</taxon>
        <taxon>Phragmitibacter</taxon>
    </lineage>
</organism>
<evidence type="ECO:0000256" key="7">
    <source>
        <dbReference type="ARBA" id="ARBA00023284"/>
    </source>
</evidence>
<dbReference type="InterPro" id="IPR036249">
    <property type="entry name" value="Thioredoxin-like_sf"/>
</dbReference>
<sequence length="174" mass="18722">MKKFLTFISAMSIVAATSLHAGQGVKIDPPVDAPAIEATDQNGKTVKLAETYQATPYVAVFFYPKADTPGCTKQACAMRDSHADLAKAGISVIGVSADTVEAQKKFSDKYNFPYPLLADPEGKVIDAFAVTKNDRGMATRQAFIIKNGKVVWHDPKASTEDQAIDIIKAVQSLE</sequence>
<dbReference type="Pfam" id="PF00578">
    <property type="entry name" value="AhpC-TSA"/>
    <property type="match status" value="1"/>
</dbReference>
<evidence type="ECO:0000313" key="15">
    <source>
        <dbReference type="Proteomes" id="UP000306196"/>
    </source>
</evidence>
<feature type="signal peptide" evidence="12">
    <location>
        <begin position="1"/>
        <end position="21"/>
    </location>
</feature>
<dbReference type="EMBL" id="VAUV01000022">
    <property type="protein sequence ID" value="TLD68597.1"/>
    <property type="molecule type" value="Genomic_DNA"/>
</dbReference>
<dbReference type="PROSITE" id="PS51352">
    <property type="entry name" value="THIOREDOXIN_2"/>
    <property type="match status" value="1"/>
</dbReference>